<dbReference type="EMBL" id="KN834762">
    <property type="protein sequence ID" value="KIK64197.1"/>
    <property type="molecule type" value="Genomic_DNA"/>
</dbReference>
<dbReference type="AlphaFoldDB" id="A0A0D0CWH5"/>
<dbReference type="Proteomes" id="UP000053593">
    <property type="component" value="Unassembled WGS sequence"/>
</dbReference>
<dbReference type="HOGENOM" id="CLU_2885997_0_0_1"/>
<evidence type="ECO:0000313" key="2">
    <source>
        <dbReference type="EMBL" id="KIK64197.1"/>
    </source>
</evidence>
<feature type="region of interest" description="Disordered" evidence="1">
    <location>
        <begin position="1"/>
        <end position="22"/>
    </location>
</feature>
<evidence type="ECO:0000256" key="1">
    <source>
        <dbReference type="SAM" id="MobiDB-lite"/>
    </source>
</evidence>
<keyword evidence="3" id="KW-1185">Reference proteome</keyword>
<accession>A0A0D0CWH5</accession>
<gene>
    <name evidence="2" type="ORF">GYMLUDRAFT_435583</name>
</gene>
<evidence type="ECO:0000313" key="3">
    <source>
        <dbReference type="Proteomes" id="UP000053593"/>
    </source>
</evidence>
<sequence>MNDINANLFPPPDHPDFTPVPPDSPYRAVLARHWGAPLQFTDESRKILNVYPDLTPLEMGGKL</sequence>
<protein>
    <submittedName>
        <fullName evidence="2">Unplaced genomic scaffold GYMLUscaffold_14, whole genome shotgun sequence</fullName>
    </submittedName>
</protein>
<name>A0A0D0CWH5_9AGAR</name>
<reference evidence="2 3" key="1">
    <citation type="submission" date="2014-04" db="EMBL/GenBank/DDBJ databases">
        <title>Evolutionary Origins and Diversification of the Mycorrhizal Mutualists.</title>
        <authorList>
            <consortium name="DOE Joint Genome Institute"/>
            <consortium name="Mycorrhizal Genomics Consortium"/>
            <person name="Kohler A."/>
            <person name="Kuo A."/>
            <person name="Nagy L.G."/>
            <person name="Floudas D."/>
            <person name="Copeland A."/>
            <person name="Barry K.W."/>
            <person name="Cichocki N."/>
            <person name="Veneault-Fourrey C."/>
            <person name="LaButti K."/>
            <person name="Lindquist E.A."/>
            <person name="Lipzen A."/>
            <person name="Lundell T."/>
            <person name="Morin E."/>
            <person name="Murat C."/>
            <person name="Riley R."/>
            <person name="Ohm R."/>
            <person name="Sun H."/>
            <person name="Tunlid A."/>
            <person name="Henrissat B."/>
            <person name="Grigoriev I.V."/>
            <person name="Hibbett D.S."/>
            <person name="Martin F."/>
        </authorList>
    </citation>
    <scope>NUCLEOTIDE SEQUENCE [LARGE SCALE GENOMIC DNA]</scope>
    <source>
        <strain evidence="2 3">FD-317 M1</strain>
    </source>
</reference>
<organism evidence="2 3">
    <name type="scientific">Collybiopsis luxurians FD-317 M1</name>
    <dbReference type="NCBI Taxonomy" id="944289"/>
    <lineage>
        <taxon>Eukaryota</taxon>
        <taxon>Fungi</taxon>
        <taxon>Dikarya</taxon>
        <taxon>Basidiomycota</taxon>
        <taxon>Agaricomycotina</taxon>
        <taxon>Agaricomycetes</taxon>
        <taxon>Agaricomycetidae</taxon>
        <taxon>Agaricales</taxon>
        <taxon>Marasmiineae</taxon>
        <taxon>Omphalotaceae</taxon>
        <taxon>Collybiopsis</taxon>
        <taxon>Collybiopsis luxurians</taxon>
    </lineage>
</organism>
<proteinExistence type="predicted"/>